<dbReference type="AlphaFoldDB" id="A0ABC8V2K6"/>
<feature type="domain" description="Chorein N-terminal" evidence="2">
    <location>
        <begin position="27"/>
        <end position="413"/>
    </location>
</feature>
<keyword evidence="1" id="KW-0813">Transport</keyword>
<comment type="caution">
    <text evidence="3">The sequence shown here is derived from an EMBL/GenBank/DDBJ whole genome shotgun (WGS) entry which is preliminary data.</text>
</comment>
<sequence length="824" mass="93580">MNENITEAESATLEALSRSKLGSPSSGNSWLGSLIATIIGNLKISISNVHIRYEDSISNPGNPFACGVTLAKLAAVTTDEQGNETFDTSGALDKLRKSLQLQRLAVYHDPNCLPWKLDKKWEDLSPKEWIEIFEDGISESANGDGMVSTWARDRNYVVSPINGVLKYHRLGNQERNDPHVPFEKASLILSDVSLTITEAQYHDWIKLLEVISRYKTYVEVSHLRPVGPVSEAPSLWWRYAVQAALQQKKMSYRFSWDRTQHLCHLRRRYIQLYAGSLQQFPNVDYSEIRDIEKDLDPKVILLWRFIAHAKVESVKSKEAAEQRLLKKRSWFSFPWRTPTGDASEGNTSERSQLLEERLTKEEWQAINNLLSNQPDEDMTSHSGKDLQNMIHYLVNVQIGQAAARIISINQTEIACGRFEQLHVSTKIKHRTTHCDVTLKFYGLSAPEGSLAQVSILQVQDFHLLITDGFLKFIAHAKVESVKSKEAAEQRLLKKRSWFSFPWRTPTGDASEGNTSERSQLLEERLTKEEWQAINNLLSNQPDEDMTSHSGKDLQNMIHYLVNVQIGQAAARIISINQTEIACGRFEQLHVSTKIKHRTTHCDVTLKFYGLSAPEGSLAQSVSSEQKLNALAASFVYAPVGENVDWRLSATISPCHVTVFMESYNRFLEFLKRSNAVSPTVALETANALQNKIEKVTRRAQEQFQMVLEEQSRFALDIDLDAPKVRVPIRTCASSKCDSHFLVDFGHFTLHTKEGQPNDQGRSLYSRFYISGRDIAAFFTDCGSERQMCTLAIPTYYGQPSISHILEDASDVRKGYSCFLYRLWF</sequence>
<name>A0ABC8V2K6_9AQUA</name>
<organism evidence="3 4">
    <name type="scientific">Ilex paraguariensis</name>
    <name type="common">yerba mate</name>
    <dbReference type="NCBI Taxonomy" id="185542"/>
    <lineage>
        <taxon>Eukaryota</taxon>
        <taxon>Viridiplantae</taxon>
        <taxon>Streptophyta</taxon>
        <taxon>Embryophyta</taxon>
        <taxon>Tracheophyta</taxon>
        <taxon>Spermatophyta</taxon>
        <taxon>Magnoliopsida</taxon>
        <taxon>eudicotyledons</taxon>
        <taxon>Gunneridae</taxon>
        <taxon>Pentapetalae</taxon>
        <taxon>asterids</taxon>
        <taxon>campanulids</taxon>
        <taxon>Aquifoliales</taxon>
        <taxon>Aquifoliaceae</taxon>
        <taxon>Ilex</taxon>
    </lineage>
</organism>
<dbReference type="InterPro" id="IPR026854">
    <property type="entry name" value="VPS13_N"/>
</dbReference>
<reference evidence="3 4" key="1">
    <citation type="submission" date="2024-02" db="EMBL/GenBank/DDBJ databases">
        <authorList>
            <person name="Vignale AGUSTIN F."/>
            <person name="Sosa J E."/>
            <person name="Modenutti C."/>
        </authorList>
    </citation>
    <scope>NUCLEOTIDE SEQUENCE [LARGE SCALE GENOMIC DNA]</scope>
</reference>
<evidence type="ECO:0000256" key="1">
    <source>
        <dbReference type="ARBA" id="ARBA00022448"/>
    </source>
</evidence>
<evidence type="ECO:0000259" key="2">
    <source>
        <dbReference type="Pfam" id="PF12624"/>
    </source>
</evidence>
<gene>
    <name evidence="3" type="ORF">ILEXP_LOCUS58174</name>
</gene>
<dbReference type="Proteomes" id="UP001642360">
    <property type="component" value="Unassembled WGS sequence"/>
</dbReference>
<accession>A0ABC8V2K6</accession>
<evidence type="ECO:0000313" key="3">
    <source>
        <dbReference type="EMBL" id="CAK9187593.1"/>
    </source>
</evidence>
<keyword evidence="4" id="KW-1185">Reference proteome</keyword>
<dbReference type="PANTHER" id="PTHR45523:SF2">
    <property type="entry name" value="OS02G0470600 PROTEIN"/>
    <property type="match status" value="1"/>
</dbReference>
<dbReference type="Pfam" id="PF12624">
    <property type="entry name" value="VPS13_N"/>
    <property type="match status" value="1"/>
</dbReference>
<dbReference type="EMBL" id="CAUOFW020010057">
    <property type="protein sequence ID" value="CAK9187593.1"/>
    <property type="molecule type" value="Genomic_DNA"/>
</dbReference>
<proteinExistence type="predicted"/>
<protein>
    <recommendedName>
        <fullName evidence="2">Chorein N-terminal domain-containing protein</fullName>
    </recommendedName>
</protein>
<dbReference type="PANTHER" id="PTHR45523">
    <property type="entry name" value="TETRATRICOPEPTIDE REPEAT (TPR)-CONTAINING PROTEIN-RELATED"/>
    <property type="match status" value="1"/>
</dbReference>
<evidence type="ECO:0000313" key="4">
    <source>
        <dbReference type="Proteomes" id="UP001642360"/>
    </source>
</evidence>